<comment type="caution">
    <text evidence="1">The sequence shown here is derived from an EMBL/GenBank/DDBJ whole genome shotgun (WGS) entry which is preliminary data.</text>
</comment>
<gene>
    <name evidence="1" type="ORF">ACERZ8_21650</name>
</gene>
<organism evidence="1 2">
    <name type="scientific">Tateyamaria armeniaca</name>
    <dbReference type="NCBI Taxonomy" id="2518930"/>
    <lineage>
        <taxon>Bacteria</taxon>
        <taxon>Pseudomonadati</taxon>
        <taxon>Pseudomonadota</taxon>
        <taxon>Alphaproteobacteria</taxon>
        <taxon>Rhodobacterales</taxon>
        <taxon>Roseobacteraceae</taxon>
        <taxon>Tateyamaria</taxon>
    </lineage>
</organism>
<name>A0ABW8V287_9RHOB</name>
<dbReference type="EMBL" id="JBHDIY010000004">
    <property type="protein sequence ID" value="MFL4472354.1"/>
    <property type="molecule type" value="Genomic_DNA"/>
</dbReference>
<dbReference type="Proteomes" id="UP001627408">
    <property type="component" value="Unassembled WGS sequence"/>
</dbReference>
<evidence type="ECO:0000313" key="2">
    <source>
        <dbReference type="Proteomes" id="UP001627408"/>
    </source>
</evidence>
<keyword evidence="2" id="KW-1185">Reference proteome</keyword>
<proteinExistence type="predicted"/>
<accession>A0ABW8V287</accession>
<reference evidence="1 2" key="1">
    <citation type="submission" date="2024-08" db="EMBL/GenBank/DDBJ databases">
        <title>Tateyamaria sp. nov., isolated from marine algae.</title>
        <authorList>
            <person name="Choi B.J."/>
            <person name="Kim J.M."/>
            <person name="Lee J.K."/>
            <person name="Choi D.G."/>
            <person name="Bayburt H."/>
            <person name="Baek J.H."/>
            <person name="Han D.M."/>
            <person name="Jeon C.O."/>
        </authorList>
    </citation>
    <scope>NUCLEOTIDE SEQUENCE [LARGE SCALE GENOMIC DNA]</scope>
    <source>
        <strain evidence="1 2">KMU-156</strain>
    </source>
</reference>
<evidence type="ECO:0000313" key="1">
    <source>
        <dbReference type="EMBL" id="MFL4472354.1"/>
    </source>
</evidence>
<protein>
    <submittedName>
        <fullName evidence="1">Uncharacterized protein</fullName>
    </submittedName>
</protein>
<sequence length="312" mass="33855">MAADGNKAMTAKLEVPWQKEMKGELIKWVNSEKDIVKLFPKKITYSQKVELNPAKWNDSKLKNALPALVRPELQILANRISDAEKLADKAKSPKEHNKVIAAVKLAIKTSQSEIEEKCSTALEELESGVADAKAGLALGKKAMAEVGRLEADKVFSAPLEIAITSAKSIHQAESGGKDVKAAQESAKKEIAEALKILNDTGKTAQNVAKYLSANGKKMADNPKGEVSAFGKKVMDKKVLGPLQQLDKDIDKMTAALVGYAKDLKDGKMDGHKAKMAESEFNKMKGLQKTADTAVKEMQGLQKAFKAVQKDLK</sequence>
<dbReference type="RefSeq" id="WP_407594546.1">
    <property type="nucleotide sequence ID" value="NZ_JBHDIY010000004.1"/>
</dbReference>